<comment type="similarity">
    <text evidence="1 6">Belongs to the NusB family.</text>
</comment>
<dbReference type="Proteomes" id="UP000265742">
    <property type="component" value="Unassembled WGS sequence"/>
</dbReference>
<feature type="domain" description="NusB/RsmB/TIM44" evidence="7">
    <location>
        <begin position="6"/>
        <end position="134"/>
    </location>
</feature>
<evidence type="ECO:0000256" key="4">
    <source>
        <dbReference type="ARBA" id="ARBA00023015"/>
    </source>
</evidence>
<comment type="caution">
    <text evidence="8">The sequence shown here is derived from an EMBL/GenBank/DDBJ whole genome shotgun (WGS) entry which is preliminary data.</text>
</comment>
<dbReference type="PANTHER" id="PTHR11078">
    <property type="entry name" value="N UTILIZATION SUBSTANCE PROTEIN B-RELATED"/>
    <property type="match status" value="1"/>
</dbReference>
<dbReference type="InterPro" id="IPR035926">
    <property type="entry name" value="NusB-like_sf"/>
</dbReference>
<keyword evidence="9" id="KW-1185">Reference proteome</keyword>
<dbReference type="InterPro" id="IPR006027">
    <property type="entry name" value="NusB_RsmB_TIM44"/>
</dbReference>
<dbReference type="Pfam" id="PF01029">
    <property type="entry name" value="NusB"/>
    <property type="match status" value="1"/>
</dbReference>
<keyword evidence="3 6" id="KW-0694">RNA-binding</keyword>
<dbReference type="Gene3D" id="1.10.940.10">
    <property type="entry name" value="NusB-like"/>
    <property type="match status" value="1"/>
</dbReference>
<dbReference type="SUPFAM" id="SSF48013">
    <property type="entry name" value="NusB-like"/>
    <property type="match status" value="1"/>
</dbReference>
<protein>
    <recommendedName>
        <fullName evidence="6">Transcription antitermination protein NusB</fullName>
    </recommendedName>
    <alternativeName>
        <fullName evidence="6">Antitermination factor NusB</fullName>
    </alternativeName>
</protein>
<accession>A0A3A1TWQ0</accession>
<dbReference type="NCBIfam" id="TIGR01951">
    <property type="entry name" value="nusB"/>
    <property type="match status" value="1"/>
</dbReference>
<dbReference type="RefSeq" id="WP_119482348.1">
    <property type="nucleotide sequence ID" value="NZ_QXTG01000002.1"/>
</dbReference>
<comment type="function">
    <text evidence="6">Involved in transcription antitermination. Required for transcription of ribosomal RNA (rRNA) genes. Binds specifically to the boxA antiterminator sequence of the ribosomal RNA (rrn) operons.</text>
</comment>
<dbReference type="GO" id="GO:0006353">
    <property type="term" value="P:DNA-templated transcription termination"/>
    <property type="evidence" value="ECO:0007669"/>
    <property type="project" value="UniProtKB-UniRule"/>
</dbReference>
<dbReference type="HAMAP" id="MF_00073">
    <property type="entry name" value="NusB"/>
    <property type="match status" value="1"/>
</dbReference>
<evidence type="ECO:0000256" key="1">
    <source>
        <dbReference type="ARBA" id="ARBA00005952"/>
    </source>
</evidence>
<evidence type="ECO:0000313" key="8">
    <source>
        <dbReference type="EMBL" id="RIX28038.1"/>
    </source>
</evidence>
<keyword evidence="2 6" id="KW-0889">Transcription antitermination</keyword>
<dbReference type="AlphaFoldDB" id="A0A3A1TWQ0"/>
<dbReference type="EMBL" id="QXTG01000002">
    <property type="protein sequence ID" value="RIX28038.1"/>
    <property type="molecule type" value="Genomic_DNA"/>
</dbReference>
<sequence>MSARSKARKRALDVLFAADVRGETPEQSLEAESLRAAARPERASSWPYAREIVQGVIDHAEEIDGLIAGHSTSWPIERMPAVDRGILRIAIWEARWNPDVPVGVAIDEAVELAKELSTDDSPKFVNGLLTAVVKEAGQPS</sequence>
<dbReference type="OrthoDB" id="3528057at2"/>
<keyword evidence="5 6" id="KW-0804">Transcription</keyword>
<dbReference type="CDD" id="cd00619">
    <property type="entry name" value="Terminator_NusB"/>
    <property type="match status" value="1"/>
</dbReference>
<name>A0A3A1TWQ0_9MICO</name>
<evidence type="ECO:0000256" key="5">
    <source>
        <dbReference type="ARBA" id="ARBA00023163"/>
    </source>
</evidence>
<evidence type="ECO:0000256" key="6">
    <source>
        <dbReference type="HAMAP-Rule" id="MF_00073"/>
    </source>
</evidence>
<evidence type="ECO:0000313" key="9">
    <source>
        <dbReference type="Proteomes" id="UP000265742"/>
    </source>
</evidence>
<dbReference type="PANTHER" id="PTHR11078:SF3">
    <property type="entry name" value="ANTITERMINATION NUSB DOMAIN-CONTAINING PROTEIN"/>
    <property type="match status" value="1"/>
</dbReference>
<keyword evidence="4 6" id="KW-0805">Transcription regulation</keyword>
<proteinExistence type="inferred from homology"/>
<evidence type="ECO:0000256" key="2">
    <source>
        <dbReference type="ARBA" id="ARBA00022814"/>
    </source>
</evidence>
<evidence type="ECO:0000259" key="7">
    <source>
        <dbReference type="Pfam" id="PF01029"/>
    </source>
</evidence>
<dbReference type="GO" id="GO:0003723">
    <property type="term" value="F:RNA binding"/>
    <property type="evidence" value="ECO:0007669"/>
    <property type="project" value="UniProtKB-UniRule"/>
</dbReference>
<evidence type="ECO:0000256" key="3">
    <source>
        <dbReference type="ARBA" id="ARBA00022884"/>
    </source>
</evidence>
<organism evidence="8 9">
    <name type="scientific">Amnibacterium setariae</name>
    <dbReference type="NCBI Taxonomy" id="2306585"/>
    <lineage>
        <taxon>Bacteria</taxon>
        <taxon>Bacillati</taxon>
        <taxon>Actinomycetota</taxon>
        <taxon>Actinomycetes</taxon>
        <taxon>Micrococcales</taxon>
        <taxon>Microbacteriaceae</taxon>
        <taxon>Amnibacterium</taxon>
    </lineage>
</organism>
<gene>
    <name evidence="6 8" type="primary">nusB</name>
    <name evidence="8" type="ORF">D1781_11070</name>
</gene>
<dbReference type="GO" id="GO:0031564">
    <property type="term" value="P:transcription antitermination"/>
    <property type="evidence" value="ECO:0007669"/>
    <property type="project" value="UniProtKB-KW"/>
</dbReference>
<dbReference type="GO" id="GO:0005829">
    <property type="term" value="C:cytosol"/>
    <property type="evidence" value="ECO:0007669"/>
    <property type="project" value="TreeGrafter"/>
</dbReference>
<reference evidence="9" key="1">
    <citation type="submission" date="2018-09" db="EMBL/GenBank/DDBJ databases">
        <authorList>
            <person name="Kim I."/>
        </authorList>
    </citation>
    <scope>NUCLEOTIDE SEQUENCE [LARGE SCALE GENOMIC DNA]</scope>
    <source>
        <strain evidence="9">DD4a</strain>
    </source>
</reference>
<dbReference type="InterPro" id="IPR011605">
    <property type="entry name" value="NusB_fam"/>
</dbReference>